<evidence type="ECO:0000256" key="1">
    <source>
        <dbReference type="ARBA" id="ARBA00001755"/>
    </source>
</evidence>
<name>A0A6V7RJX7_9BACL</name>
<feature type="domain" description="Amine oxidase" evidence="12">
    <location>
        <begin position="11"/>
        <end position="461"/>
    </location>
</feature>
<sequence length="467" mass="52167">MKKIAIVGAGITGLSAAYYLSKQGASVDVFEATDHLGGKIKTYRKDGFVIELGPESYISRKQALTDLAKEIGMESHLVRNETGQAYIYTKRGLTKVPKGTMLGVPTTLESILKTDLLSPVGKLRGMLDFVLPTVKMKRDLSAGEFFRKRLGNEITENMIQPLLSGVYSTEIDEMSLMSTYPFFKIQEEKFGSLIKGMHDQVSSSNTNASKNDQSKKQGMFFQFKGGLESFIERLVFSAMSHGASILKNTPVENIEPVHDGYLVTINGKTIKYDEVVVTTMHHAYKEFLDIKELEYFKHMKSTTVANIVMAFDESQVRNNLEGTGFVISRNARTSITACTWTNKKWAHSTPEGKALLRLYIGKPNDKELNMLINDGTDAEIVQRARGDLDKIMNIDGEPEFFIVTRMPNAAPNYLVGHKDIIDSIHEELDKNYKGLHIIGAPHYAVGLPDCVKTAKETANKIMQVHEY</sequence>
<comment type="function">
    <text evidence="11">Involved in coproporphyrin-dependent heme b biosynthesis. Catalyzes the oxidation of coproporphyrinogen III to coproporphyrin III.</text>
</comment>
<dbReference type="EMBL" id="CAJEWE010000010">
    <property type="protein sequence ID" value="CAD2078421.1"/>
    <property type="molecule type" value="Genomic_DNA"/>
</dbReference>
<gene>
    <name evidence="13" type="primary">hemY</name>
    <name evidence="13" type="ORF">JEOSCH030_01527</name>
</gene>
<dbReference type="SUPFAM" id="SSF54373">
    <property type="entry name" value="FAD-linked reductases, C-terminal domain"/>
    <property type="match status" value="1"/>
</dbReference>
<keyword evidence="10 11" id="KW-0350">Heme biosynthesis</keyword>
<organism evidence="13 14">
    <name type="scientific">Phocicoccus schoeneichii</name>
    <dbReference type="NCBI Taxonomy" id="1812261"/>
    <lineage>
        <taxon>Bacteria</taxon>
        <taxon>Bacillati</taxon>
        <taxon>Bacillota</taxon>
        <taxon>Bacilli</taxon>
        <taxon>Bacillales</taxon>
        <taxon>Salinicoccaceae</taxon>
        <taxon>Phocicoccus</taxon>
    </lineage>
</organism>
<comment type="subcellular location">
    <subcellularLocation>
        <location evidence="11">Cytoplasm</location>
    </subcellularLocation>
</comment>
<evidence type="ECO:0000256" key="3">
    <source>
        <dbReference type="ARBA" id="ARBA00004744"/>
    </source>
</evidence>
<dbReference type="InterPro" id="IPR036188">
    <property type="entry name" value="FAD/NAD-bd_sf"/>
</dbReference>
<evidence type="ECO:0000259" key="12">
    <source>
        <dbReference type="Pfam" id="PF01593"/>
    </source>
</evidence>
<keyword evidence="14" id="KW-1185">Reference proteome</keyword>
<reference evidence="13 14" key="1">
    <citation type="submission" date="2020-07" db="EMBL/GenBank/DDBJ databases">
        <authorList>
            <person name="Criscuolo A."/>
        </authorList>
    </citation>
    <scope>NUCLEOTIDE SEQUENCE [LARGE SCALE GENOMIC DNA]</scope>
    <source>
        <strain evidence="14">CIP 111030</strain>
    </source>
</reference>
<evidence type="ECO:0000256" key="5">
    <source>
        <dbReference type="ARBA" id="ARBA00012402"/>
    </source>
</evidence>
<accession>A0A6V7RJX7</accession>
<dbReference type="UniPathway" id="UPA00252"/>
<dbReference type="SUPFAM" id="SSF51905">
    <property type="entry name" value="FAD/NAD(P)-binding domain"/>
    <property type="match status" value="1"/>
</dbReference>
<evidence type="ECO:0000256" key="4">
    <source>
        <dbReference type="ARBA" id="ARBA00008310"/>
    </source>
</evidence>
<dbReference type="Gene3D" id="3.50.50.60">
    <property type="entry name" value="FAD/NAD(P)-binding domain"/>
    <property type="match status" value="1"/>
</dbReference>
<dbReference type="PANTHER" id="PTHR42923">
    <property type="entry name" value="PROTOPORPHYRINOGEN OXIDASE"/>
    <property type="match status" value="1"/>
</dbReference>
<dbReference type="InterPro" id="IPR004572">
    <property type="entry name" value="Protoporphyrinogen_oxidase"/>
</dbReference>
<dbReference type="RefSeq" id="WP_186088326.1">
    <property type="nucleotide sequence ID" value="NZ_BMDB01000001.1"/>
</dbReference>
<keyword evidence="9 11" id="KW-0560">Oxidoreductase</keyword>
<dbReference type="Pfam" id="PF01593">
    <property type="entry name" value="Amino_oxidase"/>
    <property type="match status" value="1"/>
</dbReference>
<dbReference type="Proteomes" id="UP000521032">
    <property type="component" value="Unassembled WGS sequence"/>
</dbReference>
<dbReference type="PRINTS" id="PR00419">
    <property type="entry name" value="ADXRDTASE"/>
</dbReference>
<comment type="caution">
    <text evidence="13">The sequence shown here is derived from an EMBL/GenBank/DDBJ whole genome shotgun (WGS) entry which is preliminary data.</text>
</comment>
<protein>
    <recommendedName>
        <fullName evidence="6 11">Coproporphyrinogen III oxidase</fullName>
        <ecNumber evidence="5 11">1.3.3.15</ecNumber>
    </recommendedName>
</protein>
<comment type="cofactor">
    <cofactor evidence="2 11">
        <name>FAD</name>
        <dbReference type="ChEBI" id="CHEBI:57692"/>
    </cofactor>
</comment>
<dbReference type="GO" id="GO:0004729">
    <property type="term" value="F:oxygen-dependent protoporphyrinogen oxidase activity"/>
    <property type="evidence" value="ECO:0007669"/>
    <property type="project" value="UniProtKB-UniRule"/>
</dbReference>
<comment type="pathway">
    <text evidence="3 11">Porphyrin-containing compound metabolism; protoheme biosynthesis.</text>
</comment>
<dbReference type="InterPro" id="IPR002937">
    <property type="entry name" value="Amino_oxidase"/>
</dbReference>
<evidence type="ECO:0000256" key="11">
    <source>
        <dbReference type="RuleBase" id="RU364052"/>
    </source>
</evidence>
<comment type="similarity">
    <text evidence="4 11">Belongs to the protoporphyrinogen/coproporphyrinogen oxidase family. Coproporphyrinogen III oxidase subfamily.</text>
</comment>
<dbReference type="GO" id="GO:0006783">
    <property type="term" value="P:heme biosynthetic process"/>
    <property type="evidence" value="ECO:0007669"/>
    <property type="project" value="UniProtKB-UniRule"/>
</dbReference>
<evidence type="ECO:0000256" key="8">
    <source>
        <dbReference type="ARBA" id="ARBA00022827"/>
    </source>
</evidence>
<evidence type="ECO:0000256" key="10">
    <source>
        <dbReference type="ARBA" id="ARBA00023133"/>
    </source>
</evidence>
<keyword evidence="11" id="KW-0963">Cytoplasm</keyword>
<comment type="catalytic activity">
    <reaction evidence="1">
        <text>coproporphyrinogen III + 3 O2 = coproporphyrin III + 3 H2O2</text>
        <dbReference type="Rhea" id="RHEA:43436"/>
        <dbReference type="ChEBI" id="CHEBI:15379"/>
        <dbReference type="ChEBI" id="CHEBI:16240"/>
        <dbReference type="ChEBI" id="CHEBI:57309"/>
        <dbReference type="ChEBI" id="CHEBI:131725"/>
        <dbReference type="EC" id="1.3.3.15"/>
    </reaction>
    <physiologicalReaction direction="left-to-right" evidence="1">
        <dbReference type="Rhea" id="RHEA:43437"/>
    </physiologicalReaction>
</comment>
<dbReference type="Gene3D" id="1.10.3110.10">
    <property type="entry name" value="protoporphyrinogen ix oxidase, domain 3"/>
    <property type="match status" value="1"/>
</dbReference>
<dbReference type="EC" id="1.3.3.15" evidence="5 11"/>
<dbReference type="NCBIfam" id="TIGR00562">
    <property type="entry name" value="proto_IX_ox"/>
    <property type="match status" value="1"/>
</dbReference>
<evidence type="ECO:0000256" key="2">
    <source>
        <dbReference type="ARBA" id="ARBA00001974"/>
    </source>
</evidence>
<dbReference type="GO" id="GO:0005737">
    <property type="term" value="C:cytoplasm"/>
    <property type="evidence" value="ECO:0007669"/>
    <property type="project" value="UniProtKB-SubCell"/>
</dbReference>
<evidence type="ECO:0000256" key="7">
    <source>
        <dbReference type="ARBA" id="ARBA00022630"/>
    </source>
</evidence>
<keyword evidence="7 11" id="KW-0285">Flavoprotein</keyword>
<evidence type="ECO:0000313" key="14">
    <source>
        <dbReference type="Proteomes" id="UP000521032"/>
    </source>
</evidence>
<dbReference type="PANTHER" id="PTHR42923:SF3">
    <property type="entry name" value="PROTOPORPHYRINOGEN OXIDASE"/>
    <property type="match status" value="1"/>
</dbReference>
<keyword evidence="8 11" id="KW-0274">FAD</keyword>
<dbReference type="AlphaFoldDB" id="A0A6V7RJX7"/>
<evidence type="ECO:0000256" key="6">
    <source>
        <dbReference type="ARBA" id="ARBA00019046"/>
    </source>
</evidence>
<evidence type="ECO:0000313" key="13">
    <source>
        <dbReference type="EMBL" id="CAD2078421.1"/>
    </source>
</evidence>
<proteinExistence type="inferred from homology"/>
<dbReference type="InterPro" id="IPR050464">
    <property type="entry name" value="Zeta_carotene_desat/Oxidored"/>
</dbReference>
<evidence type="ECO:0000256" key="9">
    <source>
        <dbReference type="ARBA" id="ARBA00023002"/>
    </source>
</evidence>
<dbReference type="Gene3D" id="3.90.660.20">
    <property type="entry name" value="Protoporphyrinogen oxidase, mitochondrial, domain 2"/>
    <property type="match status" value="1"/>
</dbReference>
<dbReference type="NCBIfam" id="NF008845">
    <property type="entry name" value="PRK11883.1-5"/>
    <property type="match status" value="1"/>
</dbReference>